<organism evidence="1 2">
    <name type="scientific">Soonwooa buanensis</name>
    <dbReference type="NCBI Taxonomy" id="619805"/>
    <lineage>
        <taxon>Bacteria</taxon>
        <taxon>Pseudomonadati</taxon>
        <taxon>Bacteroidota</taxon>
        <taxon>Flavobacteriia</taxon>
        <taxon>Flavobacteriales</taxon>
        <taxon>Weeksellaceae</taxon>
        <taxon>Chryseobacterium group</taxon>
        <taxon>Soonwooa</taxon>
    </lineage>
</organism>
<evidence type="ECO:0000313" key="2">
    <source>
        <dbReference type="Proteomes" id="UP000191112"/>
    </source>
</evidence>
<sequence>MTLKIFPILFFSAIFFSCDSKDKKSTPTTDYPILNNEQPANIDINNDDIKKILETPANRYSQKLDDYNFNLPFNFRINELSTENSPNHSFKMRWKVKPDFEIDSQSEGFRRFQVYNFINIIPFSSDQGEFYIFKRTNSSDVKIEDFLKPADKVIYKDNNSAIYKVDGKYRSLYFDYLADKKEYILFTSNSPFWNIQPELKPELELNQLAYHLRMAKNVLKPITAQKESWPMYKSQLSLLENSFFEKLNSEVLAAFKSDPNEKVFSPADKGNIKYYSVFKSNPEINEVWKKLSSVAINTNLKINEKDFQYLFDNDFRFFYSENCKLISKSNKSLIFQRGDRQTFCLVSKSKSGDYFIFKDFPELQQMHSDYYKNEINFYKELFENSF</sequence>
<gene>
    <name evidence="1" type="ORF">SAMN05660477_02904</name>
</gene>
<evidence type="ECO:0000313" key="1">
    <source>
        <dbReference type="EMBL" id="SKC08336.1"/>
    </source>
</evidence>
<keyword evidence="2" id="KW-1185">Reference proteome</keyword>
<dbReference type="EMBL" id="FUYZ01000012">
    <property type="protein sequence ID" value="SKC08336.1"/>
    <property type="molecule type" value="Genomic_DNA"/>
</dbReference>
<protein>
    <submittedName>
        <fullName evidence="1">Uncharacterized protein</fullName>
    </submittedName>
</protein>
<proteinExistence type="predicted"/>
<reference evidence="1 2" key="1">
    <citation type="submission" date="2017-02" db="EMBL/GenBank/DDBJ databases">
        <authorList>
            <person name="Peterson S.W."/>
        </authorList>
    </citation>
    <scope>NUCLEOTIDE SEQUENCE [LARGE SCALE GENOMIC DNA]</scope>
    <source>
        <strain evidence="1 2">DSM 22323</strain>
    </source>
</reference>
<dbReference type="OrthoDB" id="9852984at2"/>
<dbReference type="Proteomes" id="UP000191112">
    <property type="component" value="Unassembled WGS sequence"/>
</dbReference>
<dbReference type="AlphaFoldDB" id="A0A1T5GIX3"/>
<dbReference type="PROSITE" id="PS51257">
    <property type="entry name" value="PROKAR_LIPOPROTEIN"/>
    <property type="match status" value="1"/>
</dbReference>
<dbReference type="RefSeq" id="WP_079668120.1">
    <property type="nucleotide sequence ID" value="NZ_FUYZ01000012.1"/>
</dbReference>
<accession>A0A1T5GIX3</accession>
<name>A0A1T5GIX3_9FLAO</name>